<evidence type="ECO:0000256" key="2">
    <source>
        <dbReference type="SAM" id="SignalP"/>
    </source>
</evidence>
<feature type="region of interest" description="Disordered" evidence="1">
    <location>
        <begin position="227"/>
        <end position="254"/>
    </location>
</feature>
<dbReference type="AlphaFoldDB" id="A0A7G2CB57"/>
<keyword evidence="4" id="KW-1185">Reference proteome</keyword>
<gene>
    <name evidence="3" type="ORF">ADEAN_000360500</name>
</gene>
<proteinExistence type="predicted"/>
<organism evidence="3 4">
    <name type="scientific">Angomonas deanei</name>
    <dbReference type="NCBI Taxonomy" id="59799"/>
    <lineage>
        <taxon>Eukaryota</taxon>
        <taxon>Discoba</taxon>
        <taxon>Euglenozoa</taxon>
        <taxon>Kinetoplastea</taxon>
        <taxon>Metakinetoplastina</taxon>
        <taxon>Trypanosomatida</taxon>
        <taxon>Trypanosomatidae</taxon>
        <taxon>Strigomonadinae</taxon>
        <taxon>Angomonas</taxon>
    </lineage>
</organism>
<dbReference type="Proteomes" id="UP000515908">
    <property type="component" value="Chromosome 06"/>
</dbReference>
<name>A0A7G2CB57_9TRYP</name>
<protein>
    <submittedName>
        <fullName evidence="3">Uncharacterized protein</fullName>
    </submittedName>
</protein>
<feature type="chain" id="PRO_5028810032" evidence="2">
    <location>
        <begin position="19"/>
        <end position="254"/>
    </location>
</feature>
<dbReference type="EMBL" id="LR877150">
    <property type="protein sequence ID" value="CAD2216144.1"/>
    <property type="molecule type" value="Genomic_DNA"/>
</dbReference>
<feature type="signal peptide" evidence="2">
    <location>
        <begin position="1"/>
        <end position="18"/>
    </location>
</feature>
<evidence type="ECO:0000313" key="4">
    <source>
        <dbReference type="Proteomes" id="UP000515908"/>
    </source>
</evidence>
<feature type="compositionally biased region" description="Polar residues" evidence="1">
    <location>
        <begin position="235"/>
        <end position="254"/>
    </location>
</feature>
<sequence length="254" mass="26654">MRRCIVFSLCLAALSASATPVTSKAAADDALLRACQAKGECQDGTLPAAVPITFSRRVDRDESGAPSLFSLESAFGVLSAEDNALVAGLLTQVRESLPATATTTFAQGCDLEDGGAACVKVRLPLQTAADCAAGLHPLCCPLYLTIDGSSEDPADLVWDGTAVVNDYFTNFTDRTLAEWRASGCVPSEDTSPRIFAVDADGAWALTTERTAATVTWEYFPTAVSHIDHLDEPNEPSGNTTAEATTDGQKKSTAI</sequence>
<evidence type="ECO:0000313" key="3">
    <source>
        <dbReference type="EMBL" id="CAD2216144.1"/>
    </source>
</evidence>
<dbReference type="VEuPathDB" id="TriTrypDB:ADEAN_000360500"/>
<reference evidence="3 4" key="1">
    <citation type="submission" date="2020-08" db="EMBL/GenBank/DDBJ databases">
        <authorList>
            <person name="Newling K."/>
            <person name="Davey J."/>
            <person name="Forrester S."/>
        </authorList>
    </citation>
    <scope>NUCLEOTIDE SEQUENCE [LARGE SCALE GENOMIC DNA]</scope>
    <source>
        <strain evidence="4">Crithidia deanei Carvalho (ATCC PRA-265)</strain>
    </source>
</reference>
<evidence type="ECO:0000256" key="1">
    <source>
        <dbReference type="SAM" id="MobiDB-lite"/>
    </source>
</evidence>
<keyword evidence="2" id="KW-0732">Signal</keyword>
<accession>A0A7G2CB57</accession>